<feature type="domain" description="DUF4817" evidence="2">
    <location>
        <begin position="445"/>
        <end position="483"/>
    </location>
</feature>
<evidence type="ECO:0000313" key="4">
    <source>
        <dbReference type="Proteomes" id="UP001159042"/>
    </source>
</evidence>
<sequence>MNFKCVILLVYVLNDVFITVVSNHEKSCNVKNVILFFANSCHAPKDTSAVTMLEMHEVAKVKSNFPGPHKYDVTPGEGMPRPNPSCKELLKESLTSLVHYCQNALGMKTAVTSVSKSEITNDINNGEPDVPPEIRERQLSDQDFVVKKNPRPFLRKQLRKPEVVNLRNVITSPEHTEVFKIRVRRQLGEEQPNEIVDIPLDKGEKKAPPWDVLDIMSHIRFSFFGKLFEDDDKKKLSEEENQIAEELAQHKLDPGLFETVKTTLSTLQENAEDSLLMAIFGGHLAELSDCKSPLVQTIKHVIESTDPKHTLIVLTGSCPEHKHEHEPVPEYEFGQEHNVAHEHDFGQEHDVAHEHEPVEVDVHLGNEHVPEYHHEPVAGHGHDHSLALEHEHHEFGHHGHEHHHHCHEHHERQRKREEVVVKIDEDGGGGGHHENLTLPVFARGESLKNCFLASRLYAQRYPERRHPDRRSPQNLLERFTQTGHQNTQNQFEIGQLELKKTL</sequence>
<keyword evidence="4" id="KW-1185">Reference proteome</keyword>
<feature type="chain" id="PRO_5043911332" description="DUF4817 domain-containing protein" evidence="1">
    <location>
        <begin position="23"/>
        <end position="502"/>
    </location>
</feature>
<proteinExistence type="predicted"/>
<organism evidence="3 4">
    <name type="scientific">Exocentrus adspersus</name>
    <dbReference type="NCBI Taxonomy" id="1586481"/>
    <lineage>
        <taxon>Eukaryota</taxon>
        <taxon>Metazoa</taxon>
        <taxon>Ecdysozoa</taxon>
        <taxon>Arthropoda</taxon>
        <taxon>Hexapoda</taxon>
        <taxon>Insecta</taxon>
        <taxon>Pterygota</taxon>
        <taxon>Neoptera</taxon>
        <taxon>Endopterygota</taxon>
        <taxon>Coleoptera</taxon>
        <taxon>Polyphaga</taxon>
        <taxon>Cucujiformia</taxon>
        <taxon>Chrysomeloidea</taxon>
        <taxon>Cerambycidae</taxon>
        <taxon>Lamiinae</taxon>
        <taxon>Acanthocinini</taxon>
        <taxon>Exocentrus</taxon>
    </lineage>
</organism>
<dbReference type="Proteomes" id="UP001159042">
    <property type="component" value="Unassembled WGS sequence"/>
</dbReference>
<gene>
    <name evidence="3" type="ORF">NQ315_011968</name>
</gene>
<evidence type="ECO:0000256" key="1">
    <source>
        <dbReference type="SAM" id="SignalP"/>
    </source>
</evidence>
<dbReference type="EMBL" id="JANEYG010000015">
    <property type="protein sequence ID" value="KAJ8920306.1"/>
    <property type="molecule type" value="Genomic_DNA"/>
</dbReference>
<dbReference type="InterPro" id="IPR032135">
    <property type="entry name" value="DUF4817"/>
</dbReference>
<feature type="signal peptide" evidence="1">
    <location>
        <begin position="1"/>
        <end position="22"/>
    </location>
</feature>
<name>A0AAV8W311_9CUCU</name>
<reference evidence="3 4" key="1">
    <citation type="journal article" date="2023" name="Insect Mol. Biol.">
        <title>Genome sequencing provides insights into the evolution of gene families encoding plant cell wall-degrading enzymes in longhorned beetles.</title>
        <authorList>
            <person name="Shin N.R."/>
            <person name="Okamura Y."/>
            <person name="Kirsch R."/>
            <person name="Pauchet Y."/>
        </authorList>
    </citation>
    <scope>NUCLEOTIDE SEQUENCE [LARGE SCALE GENOMIC DNA]</scope>
    <source>
        <strain evidence="3">EAD_L_NR</strain>
    </source>
</reference>
<comment type="caution">
    <text evidence="3">The sequence shown here is derived from an EMBL/GenBank/DDBJ whole genome shotgun (WGS) entry which is preliminary data.</text>
</comment>
<keyword evidence="1" id="KW-0732">Signal</keyword>
<dbReference type="AlphaFoldDB" id="A0AAV8W311"/>
<protein>
    <recommendedName>
        <fullName evidence="2">DUF4817 domain-containing protein</fullName>
    </recommendedName>
</protein>
<dbReference type="Pfam" id="PF16087">
    <property type="entry name" value="DUF4817"/>
    <property type="match status" value="1"/>
</dbReference>
<evidence type="ECO:0000313" key="3">
    <source>
        <dbReference type="EMBL" id="KAJ8920306.1"/>
    </source>
</evidence>
<accession>A0AAV8W311</accession>
<evidence type="ECO:0000259" key="2">
    <source>
        <dbReference type="Pfam" id="PF16087"/>
    </source>
</evidence>